<evidence type="ECO:0000256" key="9">
    <source>
        <dbReference type="ARBA" id="ARBA00066472"/>
    </source>
</evidence>
<dbReference type="NCBIfam" id="TIGR01549">
    <property type="entry name" value="HAD-SF-IA-v1"/>
    <property type="match status" value="1"/>
</dbReference>
<dbReference type="Pfam" id="PF00702">
    <property type="entry name" value="Hydrolase"/>
    <property type="match status" value="1"/>
</dbReference>
<dbReference type="InterPro" id="IPR050155">
    <property type="entry name" value="HAD-like_hydrolase_sf"/>
</dbReference>
<dbReference type="InterPro" id="IPR023214">
    <property type="entry name" value="HAD_sf"/>
</dbReference>
<evidence type="ECO:0000256" key="6">
    <source>
        <dbReference type="ARBA" id="ARBA00023270"/>
    </source>
</evidence>
<comment type="catalytic activity">
    <reaction evidence="7">
        <text>phosphonoacetaldehyde + H2O = acetaldehyde + phosphate + H(+)</text>
        <dbReference type="Rhea" id="RHEA:18905"/>
        <dbReference type="ChEBI" id="CHEBI:15343"/>
        <dbReference type="ChEBI" id="CHEBI:15377"/>
        <dbReference type="ChEBI" id="CHEBI:15378"/>
        <dbReference type="ChEBI" id="CHEBI:43474"/>
        <dbReference type="ChEBI" id="CHEBI:58383"/>
        <dbReference type="EC" id="3.11.1.1"/>
    </reaction>
</comment>
<reference evidence="11" key="1">
    <citation type="submission" date="2019-02" db="EMBL/GenBank/DDBJ databases">
        <title>Deep-cultivation of Planctomycetes and their phenomic and genomic characterization uncovers novel biology.</title>
        <authorList>
            <person name="Wiegand S."/>
            <person name="Jogler M."/>
            <person name="Boedeker C."/>
            <person name="Pinto D."/>
            <person name="Vollmers J."/>
            <person name="Rivas-Marin E."/>
            <person name="Kohn T."/>
            <person name="Peeters S.H."/>
            <person name="Heuer A."/>
            <person name="Rast P."/>
            <person name="Oberbeckmann S."/>
            <person name="Bunk B."/>
            <person name="Jeske O."/>
            <person name="Meyerdierks A."/>
            <person name="Storesund J.E."/>
            <person name="Kallscheuer N."/>
            <person name="Luecker S."/>
            <person name="Lage O.M."/>
            <person name="Pohl T."/>
            <person name="Merkel B.J."/>
            <person name="Hornburger P."/>
            <person name="Mueller R.-W."/>
            <person name="Bruemmer F."/>
            <person name="Labrenz M."/>
            <person name="Spormann A.M."/>
            <person name="Op den Camp H."/>
            <person name="Overmann J."/>
            <person name="Amann R."/>
            <person name="Jetten M.S.M."/>
            <person name="Mascher T."/>
            <person name="Medema M.H."/>
            <person name="Devos D.P."/>
            <person name="Kaster A.-K."/>
            <person name="Ovreas L."/>
            <person name="Rohde M."/>
            <person name="Galperin M.Y."/>
            <person name="Jogler C."/>
        </authorList>
    </citation>
    <scope>NUCLEOTIDE SEQUENCE [LARGE SCALE GENOMIC DNA]</scope>
    <source>
        <strain evidence="11">Pan97</strain>
    </source>
</reference>
<dbReference type="RefSeq" id="WP_144973144.1">
    <property type="nucleotide sequence ID" value="NZ_CP036289.1"/>
</dbReference>
<dbReference type="SFLD" id="SFLDS00003">
    <property type="entry name" value="Haloacid_Dehalogenase"/>
    <property type="match status" value="1"/>
</dbReference>
<dbReference type="PANTHER" id="PTHR43434">
    <property type="entry name" value="PHOSPHOGLYCOLATE PHOSPHATASE"/>
    <property type="match status" value="1"/>
</dbReference>
<evidence type="ECO:0000256" key="8">
    <source>
        <dbReference type="ARBA" id="ARBA00056573"/>
    </source>
</evidence>
<comment type="cofactor">
    <cofactor evidence="1">
        <name>Mg(2+)</name>
        <dbReference type="ChEBI" id="CHEBI:18420"/>
    </cofactor>
</comment>
<evidence type="ECO:0000313" key="10">
    <source>
        <dbReference type="EMBL" id="QDU75625.1"/>
    </source>
</evidence>
<keyword evidence="4 10" id="KW-0378">Hydrolase</keyword>
<evidence type="ECO:0000256" key="7">
    <source>
        <dbReference type="ARBA" id="ARBA00052005"/>
    </source>
</evidence>
<gene>
    <name evidence="10" type="primary">phnX_1</name>
    <name evidence="10" type="ORF">Pan97_26590</name>
</gene>
<proteinExistence type="inferred from homology"/>
<evidence type="ECO:0000313" key="11">
    <source>
        <dbReference type="Proteomes" id="UP000318626"/>
    </source>
</evidence>
<dbReference type="InterPro" id="IPR036412">
    <property type="entry name" value="HAD-like_sf"/>
</dbReference>
<dbReference type="SFLD" id="SFLDG01129">
    <property type="entry name" value="C1.5:_HAD__Beta-PGM__Phosphata"/>
    <property type="match status" value="1"/>
</dbReference>
<keyword evidence="5" id="KW-0460">Magnesium</keyword>
<evidence type="ECO:0000256" key="3">
    <source>
        <dbReference type="ARBA" id="ARBA00022723"/>
    </source>
</evidence>
<keyword evidence="3" id="KW-0479">Metal-binding</keyword>
<dbReference type="EMBL" id="CP036289">
    <property type="protein sequence ID" value="QDU75625.1"/>
    <property type="molecule type" value="Genomic_DNA"/>
</dbReference>
<dbReference type="GO" id="GO:0046872">
    <property type="term" value="F:metal ion binding"/>
    <property type="evidence" value="ECO:0007669"/>
    <property type="project" value="UniProtKB-KW"/>
</dbReference>
<dbReference type="InterPro" id="IPR006439">
    <property type="entry name" value="HAD-SF_hydro_IA"/>
</dbReference>
<dbReference type="Gene3D" id="1.10.150.240">
    <property type="entry name" value="Putative phosphatase, domain 2"/>
    <property type="match status" value="1"/>
</dbReference>
<dbReference type="GO" id="GO:0050194">
    <property type="term" value="F:phosphonoacetaldehyde hydrolase activity"/>
    <property type="evidence" value="ECO:0007669"/>
    <property type="project" value="UniProtKB-EC"/>
</dbReference>
<dbReference type="EC" id="3.11.1.1" evidence="9"/>
<dbReference type="NCBIfam" id="TIGR01422">
    <property type="entry name" value="phosphonatase"/>
    <property type="match status" value="1"/>
</dbReference>
<evidence type="ECO:0000256" key="1">
    <source>
        <dbReference type="ARBA" id="ARBA00001946"/>
    </source>
</evidence>
<sequence length="271" mass="29600">MTLPLSKIQLVVFDWAGTTIDFGSCAPATAFAKVFAAHGVHVSDEEARRPMGLNKREHLMAMLSTDGISKRWHDGKGTSWTDADVSQMYDQFVPYQLEAIKQNSQLVPQLLEVIRNLRAEDIKIGSTTGYFRAAADLVSLAANEQGFVPDANVCADDVPNGRPAPWMIYHIMQKLNVFPPQSVVKVGDTVADIEAGRNAGCWTVGICDSSSITGLSFDSYCQLDTDSKSKRLDATASMFQNAGSHFTIASIEDLPRVVRQINQRLASGECP</sequence>
<dbReference type="GO" id="GO:0008967">
    <property type="term" value="F:phosphoglycolate phosphatase activity"/>
    <property type="evidence" value="ECO:0007669"/>
    <property type="project" value="TreeGrafter"/>
</dbReference>
<evidence type="ECO:0000256" key="4">
    <source>
        <dbReference type="ARBA" id="ARBA00022801"/>
    </source>
</evidence>
<comment type="function">
    <text evidence="8">Involved in phosphonate degradation.</text>
</comment>
<accession>A0A518C8R7</accession>
<organism evidence="10 11">
    <name type="scientific">Bremerella volcania</name>
    <dbReference type="NCBI Taxonomy" id="2527984"/>
    <lineage>
        <taxon>Bacteria</taxon>
        <taxon>Pseudomonadati</taxon>
        <taxon>Planctomycetota</taxon>
        <taxon>Planctomycetia</taxon>
        <taxon>Pirellulales</taxon>
        <taxon>Pirellulaceae</taxon>
        <taxon>Bremerella</taxon>
    </lineage>
</organism>
<dbReference type="HAMAP" id="MF_01375">
    <property type="entry name" value="PhnX"/>
    <property type="match status" value="1"/>
</dbReference>
<dbReference type="SFLD" id="SFLDG01135">
    <property type="entry name" value="C1.5.6:_HAD__Beta-PGM__Phospha"/>
    <property type="match status" value="1"/>
</dbReference>
<dbReference type="FunFam" id="1.10.150.240:FF:000006">
    <property type="entry name" value="Phosphonoacetaldehyde hydrolase"/>
    <property type="match status" value="1"/>
</dbReference>
<dbReference type="KEGG" id="bvo:Pan97_26590"/>
<dbReference type="GO" id="GO:0005829">
    <property type="term" value="C:cytosol"/>
    <property type="evidence" value="ECO:0007669"/>
    <property type="project" value="TreeGrafter"/>
</dbReference>
<keyword evidence="6" id="KW-0704">Schiff base</keyword>
<dbReference type="Proteomes" id="UP000318626">
    <property type="component" value="Chromosome"/>
</dbReference>
<comment type="subunit">
    <text evidence="2">Homodimer.</text>
</comment>
<dbReference type="GO" id="GO:0006281">
    <property type="term" value="P:DNA repair"/>
    <property type="evidence" value="ECO:0007669"/>
    <property type="project" value="TreeGrafter"/>
</dbReference>
<dbReference type="GO" id="GO:0019700">
    <property type="term" value="P:organic phosphonate catabolic process"/>
    <property type="evidence" value="ECO:0007669"/>
    <property type="project" value="InterPro"/>
</dbReference>
<dbReference type="InterPro" id="IPR006323">
    <property type="entry name" value="Phosphonoacetald_hydro"/>
</dbReference>
<evidence type="ECO:0000256" key="5">
    <source>
        <dbReference type="ARBA" id="ARBA00022842"/>
    </source>
</evidence>
<dbReference type="OrthoDB" id="5504491at2"/>
<protein>
    <recommendedName>
        <fullName evidence="9">phosphonoacetaldehyde hydrolase</fullName>
        <ecNumber evidence="9">3.11.1.1</ecNumber>
    </recommendedName>
</protein>
<dbReference type="AlphaFoldDB" id="A0A518C8R7"/>
<dbReference type="SUPFAM" id="SSF56784">
    <property type="entry name" value="HAD-like"/>
    <property type="match status" value="1"/>
</dbReference>
<dbReference type="NCBIfam" id="TIGR01509">
    <property type="entry name" value="HAD-SF-IA-v3"/>
    <property type="match status" value="1"/>
</dbReference>
<evidence type="ECO:0000256" key="2">
    <source>
        <dbReference type="ARBA" id="ARBA00011738"/>
    </source>
</evidence>
<dbReference type="Gene3D" id="3.40.50.1000">
    <property type="entry name" value="HAD superfamily/HAD-like"/>
    <property type="match status" value="1"/>
</dbReference>
<dbReference type="InterPro" id="IPR023198">
    <property type="entry name" value="PGP-like_dom2"/>
</dbReference>
<keyword evidence="11" id="KW-1185">Reference proteome</keyword>
<dbReference type="PANTHER" id="PTHR43434:SF19">
    <property type="entry name" value="PHOSPHONOACETALDEHYDE HYDROLASE"/>
    <property type="match status" value="1"/>
</dbReference>
<name>A0A518C8R7_9BACT</name>